<dbReference type="RefSeq" id="WP_159755820.1">
    <property type="nucleotide sequence ID" value="NZ_CASZNZ010000193.1"/>
</dbReference>
<dbReference type="AlphaFoldDB" id="A0A7X3MLW1"/>
<dbReference type="Proteomes" id="UP000460412">
    <property type="component" value="Unassembled WGS sequence"/>
</dbReference>
<name>A0A7X3MLW1_9FIRM</name>
<comment type="caution">
    <text evidence="1">The sequence shown here is derived from an EMBL/GenBank/DDBJ whole genome shotgun (WGS) entry which is preliminary data.</text>
</comment>
<proteinExistence type="predicted"/>
<sequence length="63" mass="7446">MDSNQMGNSSLDIRKTKFTMLKEQQCTLNMRIRLAMQLHDTQTQADLEVKLKEVLEQINHIVW</sequence>
<protein>
    <submittedName>
        <fullName evidence="1">Uncharacterized protein</fullName>
    </submittedName>
</protein>
<keyword evidence="2" id="KW-1185">Reference proteome</keyword>
<accession>A0A7X3MLW1</accession>
<organism evidence="1 2">
    <name type="scientific">Sporofaciens musculi</name>
    <dbReference type="NCBI Taxonomy" id="2681861"/>
    <lineage>
        <taxon>Bacteria</taxon>
        <taxon>Bacillati</taxon>
        <taxon>Bacillota</taxon>
        <taxon>Clostridia</taxon>
        <taxon>Lachnospirales</taxon>
        <taxon>Lachnospiraceae</taxon>
        <taxon>Sporofaciens</taxon>
    </lineage>
</organism>
<dbReference type="EMBL" id="WUQX01000001">
    <property type="protein sequence ID" value="MXP78750.1"/>
    <property type="molecule type" value="Genomic_DNA"/>
</dbReference>
<evidence type="ECO:0000313" key="2">
    <source>
        <dbReference type="Proteomes" id="UP000460412"/>
    </source>
</evidence>
<evidence type="ECO:0000313" key="1">
    <source>
        <dbReference type="EMBL" id="MXP78750.1"/>
    </source>
</evidence>
<gene>
    <name evidence="1" type="ORF">GN277_26440</name>
</gene>
<reference evidence="1 2" key="1">
    <citation type="submission" date="2019-12" db="EMBL/GenBank/DDBJ databases">
        <title>Sporaefaciens musculi gen. nov., sp. nov., a novel bacterium isolated from the caecum of an obese mouse.</title>
        <authorList>
            <person name="Rasmussen T.S."/>
            <person name="Streidl T."/>
            <person name="Hitch T.C.A."/>
            <person name="Wortmann E."/>
            <person name="Deptula P."/>
            <person name="Hansen M."/>
            <person name="Nielsen D.S."/>
            <person name="Clavel T."/>
            <person name="Vogensen F.K."/>
        </authorList>
    </citation>
    <scope>NUCLEOTIDE SEQUENCE [LARGE SCALE GENOMIC DNA]</scope>
    <source>
        <strain evidence="1 2">WCA-9-b2</strain>
    </source>
</reference>